<evidence type="ECO:0000256" key="1">
    <source>
        <dbReference type="ARBA" id="ARBA00010838"/>
    </source>
</evidence>
<dbReference type="Pfam" id="PF00232">
    <property type="entry name" value="Glyco_hydro_1"/>
    <property type="match status" value="2"/>
</dbReference>
<evidence type="ECO:0000256" key="4">
    <source>
        <dbReference type="RuleBase" id="RU003690"/>
    </source>
</evidence>
<dbReference type="Gene3D" id="3.20.20.80">
    <property type="entry name" value="Glycosidases"/>
    <property type="match status" value="2"/>
</dbReference>
<dbReference type="InterPro" id="IPR001360">
    <property type="entry name" value="Glyco_hydro_1"/>
</dbReference>
<feature type="signal peptide" evidence="5">
    <location>
        <begin position="1"/>
        <end position="22"/>
    </location>
</feature>
<dbReference type="PANTHER" id="PTHR10353:SF36">
    <property type="entry name" value="LP05116P"/>
    <property type="match status" value="1"/>
</dbReference>
<accession>A0ABS6B5P6</accession>
<evidence type="ECO:0000256" key="3">
    <source>
        <dbReference type="ARBA" id="ARBA00023295"/>
    </source>
</evidence>
<dbReference type="SUPFAM" id="SSF51445">
    <property type="entry name" value="(Trans)glycosidases"/>
    <property type="match status" value="1"/>
</dbReference>
<evidence type="ECO:0000256" key="5">
    <source>
        <dbReference type="SAM" id="SignalP"/>
    </source>
</evidence>
<evidence type="ECO:0000313" key="6">
    <source>
        <dbReference type="EMBL" id="MBU3064513.1"/>
    </source>
</evidence>
<dbReference type="PROSITE" id="PS51318">
    <property type="entry name" value="TAT"/>
    <property type="match status" value="1"/>
</dbReference>
<evidence type="ECO:0000313" key="7">
    <source>
        <dbReference type="Proteomes" id="UP000733379"/>
    </source>
</evidence>
<evidence type="ECO:0000256" key="2">
    <source>
        <dbReference type="ARBA" id="ARBA00022801"/>
    </source>
</evidence>
<dbReference type="InterPro" id="IPR006311">
    <property type="entry name" value="TAT_signal"/>
</dbReference>
<reference evidence="6 7" key="1">
    <citation type="submission" date="2021-06" db="EMBL/GenBank/DDBJ databases">
        <title>Actinomycetes sequencing.</title>
        <authorList>
            <person name="Shan Q."/>
        </authorList>
    </citation>
    <scope>NUCLEOTIDE SEQUENCE [LARGE SCALE GENOMIC DNA]</scope>
    <source>
        <strain evidence="6 7">NEAU-G5</strain>
    </source>
</reference>
<organism evidence="6 7">
    <name type="scientific">Nocardia albiluteola</name>
    <dbReference type="NCBI Taxonomy" id="2842303"/>
    <lineage>
        <taxon>Bacteria</taxon>
        <taxon>Bacillati</taxon>
        <taxon>Actinomycetota</taxon>
        <taxon>Actinomycetes</taxon>
        <taxon>Mycobacteriales</taxon>
        <taxon>Nocardiaceae</taxon>
        <taxon>Nocardia</taxon>
    </lineage>
</organism>
<keyword evidence="2" id="KW-0378">Hydrolase</keyword>
<comment type="similarity">
    <text evidence="1 4">Belongs to the glycosyl hydrolase 1 family.</text>
</comment>
<dbReference type="PANTHER" id="PTHR10353">
    <property type="entry name" value="GLYCOSYL HYDROLASE"/>
    <property type="match status" value="1"/>
</dbReference>
<gene>
    <name evidence="6" type="ORF">KO481_23640</name>
</gene>
<keyword evidence="7" id="KW-1185">Reference proteome</keyword>
<proteinExistence type="inferred from homology"/>
<dbReference type="InterPro" id="IPR017853">
    <property type="entry name" value="GH"/>
</dbReference>
<dbReference type="PRINTS" id="PR00131">
    <property type="entry name" value="GLHYDRLASE1"/>
</dbReference>
<protein>
    <submittedName>
        <fullName evidence="6">Family 1 glycosylhydrolase</fullName>
    </submittedName>
</protein>
<dbReference type="RefSeq" id="WP_215919772.1">
    <property type="nucleotide sequence ID" value="NZ_JAHKNI010000008.1"/>
</dbReference>
<keyword evidence="5" id="KW-0732">Signal</keyword>
<feature type="chain" id="PRO_5047330487" evidence="5">
    <location>
        <begin position="23"/>
        <end position="443"/>
    </location>
</feature>
<sequence length="443" mass="49203">MRPLTRRHALAALAAGTAAALAGPAATAAARPAPPATVPPLGNDFLWGVASAGFQCEGHAPDSNWTRYVAKNASYDRYHNAVDFYTRYASDIGLARQLGVGVYRISIEWARIQPRPGTWDENGFAFYDRVLDSMAAHGLRPMLTLDHWVYPGWAADRGGWGNPGMVELWLTNARKVVDRYASRNPLWITFNEPAFYIVNETQNGELSPLQIPAMQQRLSQAHNSIYDYIHQRQHGAQVTSNIAYVAGTTEPVVNGPMLDAIAAKLDYVGIDYYYGYSPQSLLSGNVDFNALWKMPLQPEGIYYALEYYARRFPGKPLYIVENGIPTQNGQPRADGYTRGNDLRDTIYWIQRAKADGMPVIGYNYWSITDNYEWGSYTPRFGLYTVDVLTDPTLTRRPTDAVAAYAEITRAAGVPARYRPTRRPVACSLVDAPDSCADPVTIPG</sequence>
<dbReference type="Proteomes" id="UP000733379">
    <property type="component" value="Unassembled WGS sequence"/>
</dbReference>
<dbReference type="EMBL" id="JAHKNI010000008">
    <property type="protein sequence ID" value="MBU3064513.1"/>
    <property type="molecule type" value="Genomic_DNA"/>
</dbReference>
<comment type="caution">
    <text evidence="6">The sequence shown here is derived from an EMBL/GenBank/DDBJ whole genome shotgun (WGS) entry which is preliminary data.</text>
</comment>
<name>A0ABS6B5P6_9NOCA</name>
<keyword evidence="3" id="KW-0326">Glycosidase</keyword>